<evidence type="ECO:0000313" key="4">
    <source>
        <dbReference type="EMBL" id="KAG7159453.1"/>
    </source>
</evidence>
<dbReference type="Gene3D" id="2.130.10.10">
    <property type="entry name" value="YVTN repeat-like/Quinoprotein amine dehydrogenase"/>
    <property type="match status" value="2"/>
</dbReference>
<feature type="repeat" description="WD" evidence="3">
    <location>
        <begin position="142"/>
        <end position="176"/>
    </location>
</feature>
<feature type="repeat" description="WD" evidence="3">
    <location>
        <begin position="18"/>
        <end position="59"/>
    </location>
</feature>
<dbReference type="PANTHER" id="PTHR44006:SF1">
    <property type="entry name" value="U5 SMALL NUCLEAR RIBONUCLEOPROTEIN 40 KDA PROTEIN"/>
    <property type="match status" value="1"/>
</dbReference>
<evidence type="ECO:0000313" key="5">
    <source>
        <dbReference type="Proteomes" id="UP000747542"/>
    </source>
</evidence>
<dbReference type="AlphaFoldDB" id="A0A8J5JNB5"/>
<keyword evidence="4" id="KW-0966">Cell projection</keyword>
<evidence type="ECO:0000256" key="1">
    <source>
        <dbReference type="ARBA" id="ARBA00022574"/>
    </source>
</evidence>
<dbReference type="GO" id="GO:0071013">
    <property type="term" value="C:catalytic step 2 spliceosome"/>
    <property type="evidence" value="ECO:0007669"/>
    <property type="project" value="TreeGrafter"/>
</dbReference>
<dbReference type="SMART" id="SM00320">
    <property type="entry name" value="WD40"/>
    <property type="match status" value="4"/>
</dbReference>
<proteinExistence type="predicted"/>
<dbReference type="PROSITE" id="PS50082">
    <property type="entry name" value="WD_REPEATS_2"/>
    <property type="match status" value="3"/>
</dbReference>
<evidence type="ECO:0000256" key="3">
    <source>
        <dbReference type="PROSITE-ProRule" id="PRU00221"/>
    </source>
</evidence>
<evidence type="ECO:0000256" key="2">
    <source>
        <dbReference type="ARBA" id="ARBA00022737"/>
    </source>
</evidence>
<dbReference type="InterPro" id="IPR001680">
    <property type="entry name" value="WD40_rpt"/>
</dbReference>
<dbReference type="EMBL" id="JAHLQT010033114">
    <property type="protein sequence ID" value="KAG7159453.1"/>
    <property type="molecule type" value="Genomic_DNA"/>
</dbReference>
<protein>
    <submittedName>
        <fullName evidence="4">Cilia- and flagella-associated protein 52-like 1</fullName>
    </submittedName>
</protein>
<dbReference type="PROSITE" id="PS50294">
    <property type="entry name" value="WD_REPEATS_REGION"/>
    <property type="match status" value="2"/>
</dbReference>
<dbReference type="InterPro" id="IPR015943">
    <property type="entry name" value="WD40/YVTN_repeat-like_dom_sf"/>
</dbReference>
<dbReference type="InterPro" id="IPR036322">
    <property type="entry name" value="WD40_repeat_dom_sf"/>
</dbReference>
<keyword evidence="4" id="KW-0282">Flagellum</keyword>
<keyword evidence="5" id="KW-1185">Reference proteome</keyword>
<organism evidence="4 5">
    <name type="scientific">Homarus americanus</name>
    <name type="common">American lobster</name>
    <dbReference type="NCBI Taxonomy" id="6706"/>
    <lineage>
        <taxon>Eukaryota</taxon>
        <taxon>Metazoa</taxon>
        <taxon>Ecdysozoa</taxon>
        <taxon>Arthropoda</taxon>
        <taxon>Crustacea</taxon>
        <taxon>Multicrustacea</taxon>
        <taxon>Malacostraca</taxon>
        <taxon>Eumalacostraca</taxon>
        <taxon>Eucarida</taxon>
        <taxon>Decapoda</taxon>
        <taxon>Pleocyemata</taxon>
        <taxon>Astacidea</taxon>
        <taxon>Nephropoidea</taxon>
        <taxon>Nephropidae</taxon>
        <taxon>Homarus</taxon>
    </lineage>
</organism>
<dbReference type="PANTHER" id="PTHR44006">
    <property type="entry name" value="U5 SMALL NUCLEAR RIBONUCLEOPROTEIN 40 KDA PROTEIN"/>
    <property type="match status" value="1"/>
</dbReference>
<dbReference type="SUPFAM" id="SSF50978">
    <property type="entry name" value="WD40 repeat-like"/>
    <property type="match status" value="1"/>
</dbReference>
<keyword evidence="2" id="KW-0677">Repeat</keyword>
<dbReference type="Proteomes" id="UP000747542">
    <property type="component" value="Unassembled WGS sequence"/>
</dbReference>
<accession>A0A8J5JNB5</accession>
<gene>
    <name evidence="4" type="primary">Cfap52-L1</name>
    <name evidence="4" type="ORF">Hamer_G004081</name>
</gene>
<keyword evidence="4" id="KW-0969">Cilium</keyword>
<reference evidence="4" key="1">
    <citation type="journal article" date="2021" name="Sci. Adv.">
        <title>The American lobster genome reveals insights on longevity, neural, and immune adaptations.</title>
        <authorList>
            <person name="Polinski J.M."/>
            <person name="Zimin A.V."/>
            <person name="Clark K.F."/>
            <person name="Kohn A.B."/>
            <person name="Sadowski N."/>
            <person name="Timp W."/>
            <person name="Ptitsyn A."/>
            <person name="Khanna P."/>
            <person name="Romanova D.Y."/>
            <person name="Williams P."/>
            <person name="Greenwood S.J."/>
            <person name="Moroz L.L."/>
            <person name="Walt D.R."/>
            <person name="Bodnar A.G."/>
        </authorList>
    </citation>
    <scope>NUCLEOTIDE SEQUENCE</scope>
    <source>
        <strain evidence="4">GMGI-L3</strain>
    </source>
</reference>
<keyword evidence="1 3" id="KW-0853">WD repeat</keyword>
<comment type="caution">
    <text evidence="4">The sequence shown here is derived from an EMBL/GenBank/DDBJ whole genome shotgun (WGS) entry which is preliminary data.</text>
</comment>
<feature type="repeat" description="WD" evidence="3">
    <location>
        <begin position="100"/>
        <end position="141"/>
    </location>
</feature>
<dbReference type="Pfam" id="PF00400">
    <property type="entry name" value="WD40"/>
    <property type="match status" value="3"/>
</dbReference>
<dbReference type="InterPro" id="IPR052234">
    <property type="entry name" value="U5_snRNP_Component"/>
</dbReference>
<name>A0A8J5JNB5_HOMAM</name>
<feature type="non-terminal residue" evidence="4">
    <location>
        <position position="176"/>
    </location>
</feature>
<dbReference type="GO" id="GO:0003723">
    <property type="term" value="F:RNA binding"/>
    <property type="evidence" value="ECO:0007669"/>
    <property type="project" value="TreeGrafter"/>
</dbReference>
<sequence>QVRVWVVEGLGVRMEASQKEHRGEVTHLALSSSEKRVLSCSGDGSSILWQLPELERVYKLTAHTVFLGGTVLTSGEMATVGSDGSVLVWDHEDGALLADLPASTRPITTITSTTDDSTLVTAGEDAVVKVWNWNKGRVTHEGRGHSGAITKVSLSPEGDVLVSVGKDGALLFWKIP</sequence>